<reference evidence="2 3" key="1">
    <citation type="submission" date="2020-09" db="EMBL/GenBank/DDBJ databases">
        <title>De no assembly of potato wild relative species, Solanum commersonii.</title>
        <authorList>
            <person name="Cho K."/>
        </authorList>
    </citation>
    <scope>NUCLEOTIDE SEQUENCE [LARGE SCALE GENOMIC DNA]</scope>
    <source>
        <strain evidence="2">LZ3.2</strain>
        <tissue evidence="2">Leaf</tissue>
    </source>
</reference>
<feature type="compositionally biased region" description="Low complexity" evidence="1">
    <location>
        <begin position="17"/>
        <end position="26"/>
    </location>
</feature>
<feature type="region of interest" description="Disordered" evidence="1">
    <location>
        <begin position="1"/>
        <end position="87"/>
    </location>
</feature>
<dbReference type="EMBL" id="JACXVP010000010">
    <property type="protein sequence ID" value="KAG5581834.1"/>
    <property type="molecule type" value="Genomic_DNA"/>
</dbReference>
<organism evidence="2 3">
    <name type="scientific">Solanum commersonii</name>
    <name type="common">Commerson's wild potato</name>
    <name type="synonym">Commerson's nightshade</name>
    <dbReference type="NCBI Taxonomy" id="4109"/>
    <lineage>
        <taxon>Eukaryota</taxon>
        <taxon>Viridiplantae</taxon>
        <taxon>Streptophyta</taxon>
        <taxon>Embryophyta</taxon>
        <taxon>Tracheophyta</taxon>
        <taxon>Spermatophyta</taxon>
        <taxon>Magnoliopsida</taxon>
        <taxon>eudicotyledons</taxon>
        <taxon>Gunneridae</taxon>
        <taxon>Pentapetalae</taxon>
        <taxon>asterids</taxon>
        <taxon>lamiids</taxon>
        <taxon>Solanales</taxon>
        <taxon>Solanaceae</taxon>
        <taxon>Solanoideae</taxon>
        <taxon>Solaneae</taxon>
        <taxon>Solanum</taxon>
    </lineage>
</organism>
<protein>
    <submittedName>
        <fullName evidence="2">Uncharacterized protein</fullName>
    </submittedName>
</protein>
<sequence>MRGGLEKSLKVKKSTSKKQTGQIKSSKNGEPKGKTKGKGKGKANTKGRGMSSSSNVEVEPESTSPPLGTTPIMDLLRITSHPYRQDL</sequence>
<keyword evidence="3" id="KW-1185">Reference proteome</keyword>
<comment type="caution">
    <text evidence="2">The sequence shown here is derived from an EMBL/GenBank/DDBJ whole genome shotgun (WGS) entry which is preliminary data.</text>
</comment>
<accession>A0A9J5X1J2</accession>
<name>A0A9J5X1J2_SOLCO</name>
<evidence type="ECO:0000256" key="1">
    <source>
        <dbReference type="SAM" id="MobiDB-lite"/>
    </source>
</evidence>
<feature type="compositionally biased region" description="Low complexity" evidence="1">
    <location>
        <begin position="46"/>
        <end position="66"/>
    </location>
</feature>
<gene>
    <name evidence="2" type="ORF">H5410_052461</name>
</gene>
<dbReference type="Proteomes" id="UP000824120">
    <property type="component" value="Chromosome 10"/>
</dbReference>
<dbReference type="AlphaFoldDB" id="A0A9J5X1J2"/>
<feature type="compositionally biased region" description="Basic residues" evidence="1">
    <location>
        <begin position="34"/>
        <end position="45"/>
    </location>
</feature>
<proteinExistence type="predicted"/>
<evidence type="ECO:0000313" key="3">
    <source>
        <dbReference type="Proteomes" id="UP000824120"/>
    </source>
</evidence>
<evidence type="ECO:0000313" key="2">
    <source>
        <dbReference type="EMBL" id="KAG5581834.1"/>
    </source>
</evidence>